<keyword evidence="1" id="KW-0472">Membrane</keyword>
<evidence type="ECO:0000256" key="1">
    <source>
        <dbReference type="SAM" id="Phobius"/>
    </source>
</evidence>
<dbReference type="Gene3D" id="3.40.720.10">
    <property type="entry name" value="Alkaline Phosphatase, subunit A"/>
    <property type="match status" value="1"/>
</dbReference>
<evidence type="ECO:0000259" key="2">
    <source>
        <dbReference type="Pfam" id="PF00884"/>
    </source>
</evidence>
<comment type="caution">
    <text evidence="3">The sequence shown here is derived from an EMBL/GenBank/DDBJ whole genome shotgun (WGS) entry which is preliminary data.</text>
</comment>
<dbReference type="InterPro" id="IPR000917">
    <property type="entry name" value="Sulfatase_N"/>
</dbReference>
<dbReference type="Proteomes" id="UP001281447">
    <property type="component" value="Unassembled WGS sequence"/>
</dbReference>
<feature type="domain" description="Sulfatase N-terminal" evidence="2">
    <location>
        <begin position="261"/>
        <end position="541"/>
    </location>
</feature>
<keyword evidence="4" id="KW-1185">Reference proteome</keyword>
<dbReference type="InterPro" id="IPR017850">
    <property type="entry name" value="Alkaline_phosphatase_core_sf"/>
</dbReference>
<keyword evidence="1" id="KW-0812">Transmembrane</keyword>
<reference evidence="3 4" key="1">
    <citation type="submission" date="2023-10" db="EMBL/GenBank/DDBJ databases">
        <title>Virgibacillus halophilus 5B73C genome.</title>
        <authorList>
            <person name="Miliotis G."/>
            <person name="Sengupta P."/>
            <person name="Hameed A."/>
            <person name="Chuvochina M."/>
            <person name="Mcdonagh F."/>
            <person name="Simpson A.C."/>
            <person name="Singh N.K."/>
            <person name="Rekha P.D."/>
            <person name="Raman K."/>
            <person name="Hugenholtz P."/>
            <person name="Venkateswaran K."/>
        </authorList>
    </citation>
    <scope>NUCLEOTIDE SEQUENCE [LARGE SCALE GENOMIC DNA]</scope>
    <source>
        <strain evidence="3 4">5B73C</strain>
    </source>
</reference>
<feature type="transmembrane region" description="Helical" evidence="1">
    <location>
        <begin position="158"/>
        <end position="177"/>
    </location>
</feature>
<protein>
    <submittedName>
        <fullName evidence="3">Sulfatase-like hydrolase/transferase</fullName>
    </submittedName>
</protein>
<gene>
    <name evidence="3" type="ORF">RWE15_06075</name>
</gene>
<proteinExistence type="predicted"/>
<dbReference type="CDD" id="cd16015">
    <property type="entry name" value="LTA_synthase"/>
    <property type="match status" value="1"/>
</dbReference>
<organism evidence="3 4">
    <name type="scientific">Tigheibacillus halophilus</name>
    <dbReference type="NCBI Taxonomy" id="361280"/>
    <lineage>
        <taxon>Bacteria</taxon>
        <taxon>Bacillati</taxon>
        <taxon>Bacillota</taxon>
        <taxon>Bacilli</taxon>
        <taxon>Bacillales</taxon>
        <taxon>Bacillaceae</taxon>
        <taxon>Tigheibacillus</taxon>
    </lineage>
</organism>
<evidence type="ECO:0000313" key="4">
    <source>
        <dbReference type="Proteomes" id="UP001281447"/>
    </source>
</evidence>
<dbReference type="SUPFAM" id="SSF53649">
    <property type="entry name" value="Alkaline phosphatase-like"/>
    <property type="match status" value="1"/>
</dbReference>
<accession>A0ABU5C469</accession>
<dbReference type="RefSeq" id="WP_390355252.1">
    <property type="nucleotide sequence ID" value="NZ_JBHUIZ010000006.1"/>
</dbReference>
<evidence type="ECO:0000313" key="3">
    <source>
        <dbReference type="EMBL" id="MDY0394127.1"/>
    </source>
</evidence>
<name>A0ABU5C469_9BACI</name>
<keyword evidence="1" id="KW-1133">Transmembrane helix</keyword>
<dbReference type="EMBL" id="JAWDIP010000003">
    <property type="protein sequence ID" value="MDY0394127.1"/>
    <property type="molecule type" value="Genomic_DNA"/>
</dbReference>
<dbReference type="Pfam" id="PF00884">
    <property type="entry name" value="Sulfatase"/>
    <property type="match status" value="1"/>
</dbReference>
<sequence>MSKTKRSLLLIAYFLILFFVIKINATAIVEWLNKSMFPDYTIDSTQDFHDSFSNGISLIFISTIFLYSILGTAIVSILIIDILMIGLIFANQIKVVERNEFITFSEIKTVASPKELLSFVDVSPAFALVIVCTVILILAGLQFLIIKLSKKLHFYINKWIRVTLLLLSLTFLIMIFIKPNYYNAHLLKFEETHSHNFNPLKRARMDGFLPTFMHTVKPIYMDRPAGYNKVKIKEISQKHSKLSQRINKERDKSLNDSETLLYLSESFMDPKQLPGLLLNESPIPFITQTVKNNIGGSMYSQYIGGGTANLEWSVLTSFSLEVFNEPLVVTPYSDFYADSKNKHTILDFYDKEKVAVHPYTAHLYNRKTVYEKIGFDNFRYLNHGIKHTDKLGNHKRVSDEALNKDILDVMDKNNVGLIHILSMQNHSPYNKKIPEMGYKPEINTNIYPKKKAEGLFNYLQGIHATDNAIKDLVNELGKSNKDVNLLFYGDHYPSVFRGTENQFKGDELHHTPWFIFMNNGRSQEGMQLEDLSPAFFVPLLLKEGNYYVSPYQGLMNTLLTKGVKRIGKDYVVTNEGKLSDNQVPKDLLAMVNDYRIIQYDALFGHNWLADDFYTKVK</sequence>
<feature type="transmembrane region" description="Helical" evidence="1">
    <location>
        <begin position="125"/>
        <end position="146"/>
    </location>
</feature>